<evidence type="ECO:0000313" key="4">
    <source>
        <dbReference type="Proteomes" id="UP000799438"/>
    </source>
</evidence>
<gene>
    <name evidence="3" type="ORF">K452DRAFT_228115</name>
</gene>
<evidence type="ECO:0000256" key="1">
    <source>
        <dbReference type="SAM" id="Coils"/>
    </source>
</evidence>
<accession>A0A6A6BC04</accession>
<feature type="coiled-coil region" evidence="1">
    <location>
        <begin position="233"/>
        <end position="260"/>
    </location>
</feature>
<keyword evidence="1" id="KW-0175">Coiled coil</keyword>
<feature type="region of interest" description="Disordered" evidence="2">
    <location>
        <begin position="1"/>
        <end position="49"/>
    </location>
</feature>
<sequence length="289" mass="31765">MPPSSTDFAPPPAPSPMHSYQSARMLPSPTSINFPSGSGLPSIASPAPSLQTSVQTTHLQELQHQVSVKTLALQTLQKEYDNLLQRLNRQHTKCAALERKFEVSDVEINTLTNDKEDLEARNASLEAQIEELQQSRDDARREVHANSAQYMKILEMASRLQAQSSEDKRKWAKEKAELEAAVEAAGKGVVSDIERPRPTAARLEEIISPSPGPSSNAAAWHADPLCRPEPQIIAALRVEVAQLRSRTHSLEEAVRSMRDEGSKMAEVARMIADAGSKMGESARKAFGER</sequence>
<dbReference type="Gene3D" id="1.10.287.1490">
    <property type="match status" value="1"/>
</dbReference>
<dbReference type="RefSeq" id="XP_033397362.1">
    <property type="nucleotide sequence ID" value="XM_033536938.1"/>
</dbReference>
<organism evidence="3 4">
    <name type="scientific">Aplosporella prunicola CBS 121167</name>
    <dbReference type="NCBI Taxonomy" id="1176127"/>
    <lineage>
        <taxon>Eukaryota</taxon>
        <taxon>Fungi</taxon>
        <taxon>Dikarya</taxon>
        <taxon>Ascomycota</taxon>
        <taxon>Pezizomycotina</taxon>
        <taxon>Dothideomycetes</taxon>
        <taxon>Dothideomycetes incertae sedis</taxon>
        <taxon>Botryosphaeriales</taxon>
        <taxon>Aplosporellaceae</taxon>
        <taxon>Aplosporella</taxon>
    </lineage>
</organism>
<proteinExistence type="predicted"/>
<reference evidence="3" key="1">
    <citation type="journal article" date="2020" name="Stud. Mycol.">
        <title>101 Dothideomycetes genomes: a test case for predicting lifestyles and emergence of pathogens.</title>
        <authorList>
            <person name="Haridas S."/>
            <person name="Albert R."/>
            <person name="Binder M."/>
            <person name="Bloem J."/>
            <person name="Labutti K."/>
            <person name="Salamov A."/>
            <person name="Andreopoulos B."/>
            <person name="Baker S."/>
            <person name="Barry K."/>
            <person name="Bills G."/>
            <person name="Bluhm B."/>
            <person name="Cannon C."/>
            <person name="Castanera R."/>
            <person name="Culley D."/>
            <person name="Daum C."/>
            <person name="Ezra D."/>
            <person name="Gonzalez J."/>
            <person name="Henrissat B."/>
            <person name="Kuo A."/>
            <person name="Liang C."/>
            <person name="Lipzen A."/>
            <person name="Lutzoni F."/>
            <person name="Magnuson J."/>
            <person name="Mondo S."/>
            <person name="Nolan M."/>
            <person name="Ohm R."/>
            <person name="Pangilinan J."/>
            <person name="Park H.-J."/>
            <person name="Ramirez L."/>
            <person name="Alfaro M."/>
            <person name="Sun H."/>
            <person name="Tritt A."/>
            <person name="Yoshinaga Y."/>
            <person name="Zwiers L.-H."/>
            <person name="Turgeon B."/>
            <person name="Goodwin S."/>
            <person name="Spatafora J."/>
            <person name="Crous P."/>
            <person name="Grigoriev I."/>
        </authorList>
    </citation>
    <scope>NUCLEOTIDE SEQUENCE</scope>
    <source>
        <strain evidence="3">CBS 121167</strain>
    </source>
</reference>
<dbReference type="AlphaFoldDB" id="A0A6A6BC04"/>
<feature type="coiled-coil region" evidence="1">
    <location>
        <begin position="59"/>
        <end position="149"/>
    </location>
</feature>
<protein>
    <submittedName>
        <fullName evidence="3">Uncharacterized protein</fullName>
    </submittedName>
</protein>
<dbReference type="OrthoDB" id="5427204at2759"/>
<feature type="compositionally biased region" description="Polar residues" evidence="2">
    <location>
        <begin position="18"/>
        <end position="36"/>
    </location>
</feature>
<dbReference type="Proteomes" id="UP000799438">
    <property type="component" value="Unassembled WGS sequence"/>
</dbReference>
<dbReference type="EMBL" id="ML995486">
    <property type="protein sequence ID" value="KAF2141650.1"/>
    <property type="molecule type" value="Genomic_DNA"/>
</dbReference>
<evidence type="ECO:0000313" key="3">
    <source>
        <dbReference type="EMBL" id="KAF2141650.1"/>
    </source>
</evidence>
<keyword evidence="4" id="KW-1185">Reference proteome</keyword>
<feature type="compositionally biased region" description="Pro residues" evidence="2">
    <location>
        <begin position="1"/>
        <end position="15"/>
    </location>
</feature>
<name>A0A6A6BC04_9PEZI</name>
<dbReference type="GeneID" id="54294434"/>
<evidence type="ECO:0000256" key="2">
    <source>
        <dbReference type="SAM" id="MobiDB-lite"/>
    </source>
</evidence>